<dbReference type="Gene3D" id="3.30.360.10">
    <property type="entry name" value="Dihydrodipicolinate Reductase, domain 2"/>
    <property type="match status" value="1"/>
</dbReference>
<dbReference type="SUPFAM" id="SSF55347">
    <property type="entry name" value="Glyceraldehyde-3-phosphate dehydrogenase-like, C-terminal domain"/>
    <property type="match status" value="1"/>
</dbReference>
<dbReference type="InterPro" id="IPR052515">
    <property type="entry name" value="Gfo/Idh/MocA_Oxidoreductase"/>
</dbReference>
<dbReference type="AlphaFoldDB" id="X1VMI6"/>
<sequence length="142" mass="16086">DECDRMINACRVNNVKLGIAYYRHFYPIIERIKQILSSGQIGRPVMVQINAFEYFDPPADLPRSWFLKKAEAGGGPMFDFGCHRIEVLLNIFGKIKSTNGFAGNIVFDREVEDTCTAHFAFESGPWAVLNVSHAVFEPRDTL</sequence>
<reference evidence="2" key="1">
    <citation type="journal article" date="2014" name="Front. Microbiol.">
        <title>High frequency of phylogenetically diverse reductive dehalogenase-homologous genes in deep subseafloor sedimentary metagenomes.</title>
        <authorList>
            <person name="Kawai M."/>
            <person name="Futagami T."/>
            <person name="Toyoda A."/>
            <person name="Takaki Y."/>
            <person name="Nishi S."/>
            <person name="Hori S."/>
            <person name="Arai W."/>
            <person name="Tsubouchi T."/>
            <person name="Morono Y."/>
            <person name="Uchiyama I."/>
            <person name="Ito T."/>
            <person name="Fujiyama A."/>
            <person name="Inagaki F."/>
            <person name="Takami H."/>
        </authorList>
    </citation>
    <scope>NUCLEOTIDE SEQUENCE</scope>
    <source>
        <strain evidence="2">Expedition CK06-06</strain>
    </source>
</reference>
<protein>
    <recommendedName>
        <fullName evidence="1">GFO/IDH/MocA-like oxidoreductase domain-containing protein</fullName>
    </recommendedName>
</protein>
<accession>X1VMI6</accession>
<organism evidence="2">
    <name type="scientific">marine sediment metagenome</name>
    <dbReference type="NCBI Taxonomy" id="412755"/>
    <lineage>
        <taxon>unclassified sequences</taxon>
        <taxon>metagenomes</taxon>
        <taxon>ecological metagenomes</taxon>
    </lineage>
</organism>
<feature type="non-terminal residue" evidence="2">
    <location>
        <position position="142"/>
    </location>
</feature>
<dbReference type="Gene3D" id="3.40.50.720">
    <property type="entry name" value="NAD(P)-binding Rossmann-like Domain"/>
    <property type="match status" value="1"/>
</dbReference>
<feature type="domain" description="GFO/IDH/MocA-like oxidoreductase" evidence="1">
    <location>
        <begin position="30"/>
        <end position="138"/>
    </location>
</feature>
<gene>
    <name evidence="2" type="ORF">S12H4_60127</name>
</gene>
<comment type="caution">
    <text evidence="2">The sequence shown here is derived from an EMBL/GenBank/DDBJ whole genome shotgun (WGS) entry which is preliminary data.</text>
</comment>
<evidence type="ECO:0000259" key="1">
    <source>
        <dbReference type="Pfam" id="PF22725"/>
    </source>
</evidence>
<feature type="non-terminal residue" evidence="2">
    <location>
        <position position="1"/>
    </location>
</feature>
<dbReference type="PANTHER" id="PTHR43249:SF1">
    <property type="entry name" value="D-GLUCOSIDE 3-DEHYDROGENASE"/>
    <property type="match status" value="1"/>
</dbReference>
<dbReference type="InterPro" id="IPR055170">
    <property type="entry name" value="GFO_IDH_MocA-like_dom"/>
</dbReference>
<dbReference type="Pfam" id="PF22725">
    <property type="entry name" value="GFO_IDH_MocA_C3"/>
    <property type="match status" value="1"/>
</dbReference>
<proteinExistence type="predicted"/>
<dbReference type="PANTHER" id="PTHR43249">
    <property type="entry name" value="UDP-N-ACETYL-2-AMINO-2-DEOXY-D-GLUCURONATE OXIDASE"/>
    <property type="match status" value="1"/>
</dbReference>
<name>X1VMI6_9ZZZZ</name>
<evidence type="ECO:0000313" key="2">
    <source>
        <dbReference type="EMBL" id="GAJ20797.1"/>
    </source>
</evidence>
<dbReference type="EMBL" id="BARW01039492">
    <property type="protein sequence ID" value="GAJ20797.1"/>
    <property type="molecule type" value="Genomic_DNA"/>
</dbReference>